<dbReference type="Pfam" id="PF06985">
    <property type="entry name" value="HET"/>
    <property type="match status" value="1"/>
</dbReference>
<evidence type="ECO:0000313" key="3">
    <source>
        <dbReference type="Proteomes" id="UP000016935"/>
    </source>
</evidence>
<dbReference type="OrthoDB" id="2958217at2759"/>
<dbReference type="PANTHER" id="PTHR33112">
    <property type="entry name" value="DOMAIN PROTEIN, PUTATIVE-RELATED"/>
    <property type="match status" value="1"/>
</dbReference>
<dbReference type="eggNOG" id="ENOG502SPIX">
    <property type="taxonomic scope" value="Eukaryota"/>
</dbReference>
<protein>
    <recommendedName>
        <fullName evidence="1">Heterokaryon incompatibility domain-containing protein</fullName>
    </recommendedName>
</protein>
<dbReference type="Proteomes" id="UP000016935">
    <property type="component" value="Unassembled WGS sequence"/>
</dbReference>
<dbReference type="InterPro" id="IPR010730">
    <property type="entry name" value="HET"/>
</dbReference>
<accession>R0KUK1</accession>
<dbReference type="STRING" id="671987.R0KUK1"/>
<dbReference type="HOGENOM" id="CLU_003953_7_0_1"/>
<evidence type="ECO:0000259" key="1">
    <source>
        <dbReference type="Pfam" id="PF06985"/>
    </source>
</evidence>
<dbReference type="PANTHER" id="PTHR33112:SF1">
    <property type="entry name" value="HETEROKARYON INCOMPATIBILITY DOMAIN-CONTAINING PROTEIN"/>
    <property type="match status" value="1"/>
</dbReference>
<feature type="domain" description="Heterokaryon incompatibility" evidence="1">
    <location>
        <begin position="89"/>
        <end position="235"/>
    </location>
</feature>
<keyword evidence="3" id="KW-1185">Reference proteome</keyword>
<gene>
    <name evidence="2" type="ORF">SETTUDRAFT_84905</name>
</gene>
<dbReference type="AlphaFoldDB" id="R0KUK1"/>
<reference evidence="2 3" key="2">
    <citation type="journal article" date="2013" name="PLoS Genet.">
        <title>Comparative genome structure, secondary metabolite, and effector coding capacity across Cochliobolus pathogens.</title>
        <authorList>
            <person name="Condon B.J."/>
            <person name="Leng Y."/>
            <person name="Wu D."/>
            <person name="Bushley K.E."/>
            <person name="Ohm R.A."/>
            <person name="Otillar R."/>
            <person name="Martin J."/>
            <person name="Schackwitz W."/>
            <person name="Grimwood J."/>
            <person name="MohdZainudin N."/>
            <person name="Xue C."/>
            <person name="Wang R."/>
            <person name="Manning V.A."/>
            <person name="Dhillon B."/>
            <person name="Tu Z.J."/>
            <person name="Steffenson B.J."/>
            <person name="Salamov A."/>
            <person name="Sun H."/>
            <person name="Lowry S."/>
            <person name="LaButti K."/>
            <person name="Han J."/>
            <person name="Copeland A."/>
            <person name="Lindquist E."/>
            <person name="Barry K."/>
            <person name="Schmutz J."/>
            <person name="Baker S.E."/>
            <person name="Ciuffetti L.M."/>
            <person name="Grigoriev I.V."/>
            <person name="Zhong S."/>
            <person name="Turgeon B.G."/>
        </authorList>
    </citation>
    <scope>NUCLEOTIDE SEQUENCE [LARGE SCALE GENOMIC DNA]</scope>
    <source>
        <strain evidence="3">28A</strain>
    </source>
</reference>
<dbReference type="RefSeq" id="XP_008020366.1">
    <property type="nucleotide sequence ID" value="XM_008022175.1"/>
</dbReference>
<dbReference type="EMBL" id="KB908481">
    <property type="protein sequence ID" value="EOA91467.1"/>
    <property type="molecule type" value="Genomic_DNA"/>
</dbReference>
<proteinExistence type="predicted"/>
<evidence type="ECO:0000313" key="2">
    <source>
        <dbReference type="EMBL" id="EOA91467.1"/>
    </source>
</evidence>
<dbReference type="GeneID" id="19405488"/>
<organism evidence="2 3">
    <name type="scientific">Exserohilum turcicum (strain 28A)</name>
    <name type="common">Northern leaf blight fungus</name>
    <name type="synonym">Setosphaeria turcica</name>
    <dbReference type="NCBI Taxonomy" id="671987"/>
    <lineage>
        <taxon>Eukaryota</taxon>
        <taxon>Fungi</taxon>
        <taxon>Dikarya</taxon>
        <taxon>Ascomycota</taxon>
        <taxon>Pezizomycotina</taxon>
        <taxon>Dothideomycetes</taxon>
        <taxon>Pleosporomycetidae</taxon>
        <taxon>Pleosporales</taxon>
        <taxon>Pleosporineae</taxon>
        <taxon>Pleosporaceae</taxon>
        <taxon>Exserohilum</taxon>
    </lineage>
</organism>
<name>R0KUK1_EXST2</name>
<sequence>MGAGCTFRVSFGGYCLFAYFTLREAQDSQRRLQPRVDWQWLRSRFDYTKTRDSVGESRDRPFLRHTLQNVLVVDVKHSCIVPLPRGSPFVALSYVWGAGRLDDLKLTSDNIDSLMSPGALDNTDLPATIRDAIEVCNCLNERFLWVDRLCIIQDTLDAESLQLKQMASLYSQAVFTIAAASGDSAAHGLAGVSLAREEVKEVKLPHELSLVENLPDLDWLLFHSKWWQRGWTYQEHVASSTLLFFTEYELFLYHKSTDGLYRESVVEVQFSPFFDDEGILYNIEEYSQRTLSFQTDKLRAFAGILQATCGNRTSFGLPWDHFDEAILWDSKGCDRGLQPEADMEIFPTWSWASAKGPVYFADASSFLYGLAYWGRFDSGPMSNSKQAIGPPKTRQDPDGTLQTSLFSAMIAWAMGCARPMAPEFLKANCSKLEYLQRLRESRITIDPSTYWSYIFHDYNEEIFKDIPDDLSHMSGRILVHTQKASFTLDQKDLNIDGPYGRHQMVLARYKGKIVGRMELNVAAEQLFQSWSRINVDFISVAISTDTQCPRNIFVFRENFREHISASEFYGCPCSVQGESLINPQDHFKECPHHPETDSAWHEREVEFSQMFEGDKREHRRSNFEHISDLAITDPDGNVFDDIGHVPSVCVLLIAPSPVQKESITMYQRIGIGQVYLKRWVEAAPKFESIVLE</sequence>
<reference evidence="2 3" key="1">
    <citation type="journal article" date="2012" name="PLoS Pathog.">
        <title>Diverse lifestyles and strategies of plant pathogenesis encoded in the genomes of eighteen Dothideomycetes fungi.</title>
        <authorList>
            <person name="Ohm R.A."/>
            <person name="Feau N."/>
            <person name="Henrissat B."/>
            <person name="Schoch C.L."/>
            <person name="Horwitz B.A."/>
            <person name="Barry K.W."/>
            <person name="Condon B.J."/>
            <person name="Copeland A.C."/>
            <person name="Dhillon B."/>
            <person name="Glaser F."/>
            <person name="Hesse C.N."/>
            <person name="Kosti I."/>
            <person name="LaButti K."/>
            <person name="Lindquist E.A."/>
            <person name="Lucas S."/>
            <person name="Salamov A.A."/>
            <person name="Bradshaw R.E."/>
            <person name="Ciuffetti L."/>
            <person name="Hamelin R.C."/>
            <person name="Kema G.H.J."/>
            <person name="Lawrence C."/>
            <person name="Scott J.A."/>
            <person name="Spatafora J.W."/>
            <person name="Turgeon B.G."/>
            <person name="de Wit P.J.G.M."/>
            <person name="Zhong S."/>
            <person name="Goodwin S.B."/>
            <person name="Grigoriev I.V."/>
        </authorList>
    </citation>
    <scope>NUCLEOTIDE SEQUENCE [LARGE SCALE GENOMIC DNA]</scope>
    <source>
        <strain evidence="3">28A</strain>
    </source>
</reference>